<dbReference type="GO" id="GO:0004521">
    <property type="term" value="F:RNA endonuclease activity"/>
    <property type="evidence" value="ECO:0007669"/>
    <property type="project" value="InterPro"/>
</dbReference>
<sequence length="50" mass="5282">MSSAPIRLALLALQSADEIKALVAGLAKSALDKDVDITVATWEAWSKNAQ</sequence>
<organism evidence="1 2">
    <name type="scientific">Salmonella enterica I</name>
    <dbReference type="NCBI Taxonomy" id="59201"/>
    <lineage>
        <taxon>Bacteria</taxon>
        <taxon>Pseudomonadati</taxon>
        <taxon>Pseudomonadota</taxon>
        <taxon>Gammaproteobacteria</taxon>
        <taxon>Enterobacterales</taxon>
        <taxon>Enterobacteriaceae</taxon>
        <taxon>Salmonella</taxon>
    </lineage>
</organism>
<gene>
    <name evidence="1" type="primary">SBOV13211_2</name>
    <name evidence="1" type="ORF">NCTC6754_06378</name>
</gene>
<dbReference type="Gene3D" id="3.30.70.2360">
    <property type="match status" value="1"/>
</dbReference>
<dbReference type="EMBL" id="LR134190">
    <property type="protein sequence ID" value="VEB60329.1"/>
    <property type="molecule type" value="Genomic_DNA"/>
</dbReference>
<protein>
    <submittedName>
        <fullName evidence="1">Putative cytoplasmic protein</fullName>
    </submittedName>
</protein>
<evidence type="ECO:0000313" key="1">
    <source>
        <dbReference type="EMBL" id="VEB60329.1"/>
    </source>
</evidence>
<dbReference type="InterPro" id="IPR038241">
    <property type="entry name" value="GhoS_sf"/>
</dbReference>
<dbReference type="Pfam" id="PF11080">
    <property type="entry name" value="GhoS"/>
    <property type="match status" value="1"/>
</dbReference>
<dbReference type="InterPro" id="IPR022597">
    <property type="entry name" value="GhoS"/>
</dbReference>
<evidence type="ECO:0000313" key="2">
    <source>
        <dbReference type="Proteomes" id="UP000269208"/>
    </source>
</evidence>
<reference evidence="1 2" key="1">
    <citation type="submission" date="2018-12" db="EMBL/GenBank/DDBJ databases">
        <authorList>
            <consortium name="Pathogen Informatics"/>
        </authorList>
    </citation>
    <scope>NUCLEOTIDE SEQUENCE [LARGE SCALE GENOMIC DNA]</scope>
    <source>
        <strain evidence="1 2">NCTC6754</strain>
    </source>
</reference>
<dbReference type="Proteomes" id="UP000269208">
    <property type="component" value="Chromosome"/>
</dbReference>
<name>A0A447U4A8_SALET</name>
<accession>A0A447U4A8</accession>
<dbReference type="AlphaFoldDB" id="A0A447U4A8"/>
<proteinExistence type="predicted"/>